<comment type="similarity">
    <text evidence="1">Belongs to the methyltransferase superfamily.</text>
</comment>
<name>A0A2S5B582_9BASI</name>
<accession>A0A2S5B582</accession>
<protein>
    <recommendedName>
        <fullName evidence="4">Methyltransferase type 11 domain-containing protein</fullName>
    </recommendedName>
</protein>
<evidence type="ECO:0000256" key="3">
    <source>
        <dbReference type="ARBA" id="ARBA00022679"/>
    </source>
</evidence>
<proteinExistence type="inferred from homology"/>
<evidence type="ECO:0000313" key="6">
    <source>
        <dbReference type="Proteomes" id="UP000237144"/>
    </source>
</evidence>
<dbReference type="CDD" id="cd02440">
    <property type="entry name" value="AdoMet_MTases"/>
    <property type="match status" value="1"/>
</dbReference>
<dbReference type="STRING" id="741276.A0A2S5B582"/>
<dbReference type="Pfam" id="PF08241">
    <property type="entry name" value="Methyltransf_11"/>
    <property type="match status" value="1"/>
</dbReference>
<feature type="domain" description="Methyltransferase type 11" evidence="4">
    <location>
        <begin position="52"/>
        <end position="156"/>
    </location>
</feature>
<dbReference type="PANTHER" id="PTHR44942:SF4">
    <property type="entry name" value="METHYLTRANSFERASE TYPE 11 DOMAIN-CONTAINING PROTEIN"/>
    <property type="match status" value="1"/>
</dbReference>
<dbReference type="EMBL" id="PJQD01000065">
    <property type="protein sequence ID" value="POY71939.1"/>
    <property type="molecule type" value="Genomic_DNA"/>
</dbReference>
<dbReference type="GO" id="GO:0008757">
    <property type="term" value="F:S-adenosylmethionine-dependent methyltransferase activity"/>
    <property type="evidence" value="ECO:0007669"/>
    <property type="project" value="InterPro"/>
</dbReference>
<gene>
    <name evidence="5" type="ORF">BMF94_5047</name>
</gene>
<sequence length="283" mass="31843">MSEPAHTAFAKSNFSKSGSSGLYDRARPDYPSEAIDQILSRLAAGSNSTVVELGAGTGLFTRGFLERAQQPSNAGKVARLVAVEPSEGMRQGFMNKLDQSQGTIRVECEDGLFDQIPVEDASADLVVIAQAFHWVGHDGRSAVKEIARVLKPGGTWALIWNLENRDVEWIAQIREKYERFEQDTPQYRLGYWRSIYDTTEYESAFTLPTESHYTRALPTTEDLVVDRAFSKSYITALSDAERDTLGNEIREVVRKGDGKRWIDKDQGVFEYDYKTDLVLAQRK</sequence>
<comment type="caution">
    <text evidence="5">The sequence shown here is derived from an EMBL/GenBank/DDBJ whole genome shotgun (WGS) entry which is preliminary data.</text>
</comment>
<dbReference type="OrthoDB" id="66144at2759"/>
<evidence type="ECO:0000259" key="4">
    <source>
        <dbReference type="Pfam" id="PF08241"/>
    </source>
</evidence>
<keyword evidence="3" id="KW-0808">Transferase</keyword>
<dbReference type="Proteomes" id="UP000237144">
    <property type="component" value="Unassembled WGS sequence"/>
</dbReference>
<dbReference type="InterPro" id="IPR013216">
    <property type="entry name" value="Methyltransf_11"/>
</dbReference>
<evidence type="ECO:0000256" key="2">
    <source>
        <dbReference type="ARBA" id="ARBA00022603"/>
    </source>
</evidence>
<dbReference type="AlphaFoldDB" id="A0A2S5B582"/>
<keyword evidence="2" id="KW-0489">Methyltransferase</keyword>
<dbReference type="GO" id="GO:0032259">
    <property type="term" value="P:methylation"/>
    <property type="evidence" value="ECO:0007669"/>
    <property type="project" value="UniProtKB-KW"/>
</dbReference>
<reference evidence="5 6" key="1">
    <citation type="journal article" date="2018" name="Front. Microbiol.">
        <title>Prospects for Fungal Bioremediation of Acidic Radioactive Waste Sites: Characterization and Genome Sequence of Rhodotorula taiwanensis MD1149.</title>
        <authorList>
            <person name="Tkavc R."/>
            <person name="Matrosova V.Y."/>
            <person name="Grichenko O.E."/>
            <person name="Gostincar C."/>
            <person name="Volpe R.P."/>
            <person name="Klimenkova P."/>
            <person name="Gaidamakova E.K."/>
            <person name="Zhou C.E."/>
            <person name="Stewart B.J."/>
            <person name="Lyman M.G."/>
            <person name="Malfatti S.A."/>
            <person name="Rubinfeld B."/>
            <person name="Courtot M."/>
            <person name="Singh J."/>
            <person name="Dalgard C.L."/>
            <person name="Hamilton T."/>
            <person name="Frey K.G."/>
            <person name="Gunde-Cimerman N."/>
            <person name="Dugan L."/>
            <person name="Daly M.J."/>
        </authorList>
    </citation>
    <scope>NUCLEOTIDE SEQUENCE [LARGE SCALE GENOMIC DNA]</scope>
    <source>
        <strain evidence="5 6">MD1149</strain>
    </source>
</reference>
<keyword evidence="6" id="KW-1185">Reference proteome</keyword>
<dbReference type="InterPro" id="IPR029063">
    <property type="entry name" value="SAM-dependent_MTases_sf"/>
</dbReference>
<organism evidence="5 6">
    <name type="scientific">Rhodotorula taiwanensis</name>
    <dbReference type="NCBI Taxonomy" id="741276"/>
    <lineage>
        <taxon>Eukaryota</taxon>
        <taxon>Fungi</taxon>
        <taxon>Dikarya</taxon>
        <taxon>Basidiomycota</taxon>
        <taxon>Pucciniomycotina</taxon>
        <taxon>Microbotryomycetes</taxon>
        <taxon>Sporidiobolales</taxon>
        <taxon>Sporidiobolaceae</taxon>
        <taxon>Rhodotorula</taxon>
    </lineage>
</organism>
<dbReference type="SUPFAM" id="SSF53335">
    <property type="entry name" value="S-adenosyl-L-methionine-dependent methyltransferases"/>
    <property type="match status" value="1"/>
</dbReference>
<evidence type="ECO:0000256" key="1">
    <source>
        <dbReference type="ARBA" id="ARBA00008361"/>
    </source>
</evidence>
<dbReference type="PANTHER" id="PTHR44942">
    <property type="entry name" value="METHYLTRANSF_11 DOMAIN-CONTAINING PROTEIN"/>
    <property type="match status" value="1"/>
</dbReference>
<dbReference type="Gene3D" id="3.40.50.150">
    <property type="entry name" value="Vaccinia Virus protein VP39"/>
    <property type="match status" value="1"/>
</dbReference>
<dbReference type="InterPro" id="IPR051052">
    <property type="entry name" value="Diverse_substrate_MTase"/>
</dbReference>
<evidence type="ECO:0000313" key="5">
    <source>
        <dbReference type="EMBL" id="POY71939.1"/>
    </source>
</evidence>